<accession>A0A5J4X2D3</accession>
<evidence type="ECO:0000313" key="3">
    <source>
        <dbReference type="Proteomes" id="UP000324800"/>
    </source>
</evidence>
<evidence type="ECO:0000313" key="2">
    <source>
        <dbReference type="EMBL" id="KAA6400912.1"/>
    </source>
</evidence>
<protein>
    <submittedName>
        <fullName evidence="2">Uncharacterized protein</fullName>
    </submittedName>
</protein>
<dbReference type="Proteomes" id="UP000324800">
    <property type="component" value="Unassembled WGS sequence"/>
</dbReference>
<feature type="compositionally biased region" description="Basic and acidic residues" evidence="1">
    <location>
        <begin position="678"/>
        <end position="697"/>
    </location>
</feature>
<reference evidence="2 3" key="1">
    <citation type="submission" date="2019-03" db="EMBL/GenBank/DDBJ databases">
        <title>Single cell metagenomics reveals metabolic interactions within the superorganism composed of flagellate Streblomastix strix and complex community of Bacteroidetes bacteria on its surface.</title>
        <authorList>
            <person name="Treitli S.C."/>
            <person name="Kolisko M."/>
            <person name="Husnik F."/>
            <person name="Keeling P."/>
            <person name="Hampl V."/>
        </authorList>
    </citation>
    <scope>NUCLEOTIDE SEQUENCE [LARGE SCALE GENOMIC DNA]</scope>
    <source>
        <strain evidence="2">ST1C</strain>
    </source>
</reference>
<feature type="non-terminal residue" evidence="2">
    <location>
        <position position="770"/>
    </location>
</feature>
<proteinExistence type="predicted"/>
<feature type="region of interest" description="Disordered" evidence="1">
    <location>
        <begin position="678"/>
        <end position="720"/>
    </location>
</feature>
<feature type="compositionally biased region" description="Basic and acidic residues" evidence="1">
    <location>
        <begin position="704"/>
        <end position="720"/>
    </location>
</feature>
<comment type="caution">
    <text evidence="2">The sequence shown here is derived from an EMBL/GenBank/DDBJ whole genome shotgun (WGS) entry which is preliminary data.</text>
</comment>
<feature type="region of interest" description="Disordered" evidence="1">
    <location>
        <begin position="566"/>
        <end position="598"/>
    </location>
</feature>
<sequence length="770" mass="88361">MRIIHVLKLVYNPSGILSRIEKVRNASCEYLVYSQTFGAINLSVAVQEALIFYESIPPCSLVDFIIYRTSGLPGKQIEEEKQGIDKDDDNTIEDENKNQQFDKEGENQARLYSLVERIKSRHRASVFIAYDGNQNILQDGNGDYSDIDEWKDLLDCDAIRFDNDFTTVSSKTVNRVLFPPIVKQLFEESNEENNLSHLNIVEECASRKYLDLNALWRGRLPQFNKEIGLVDDEDKFFTLHLNDVSIDQMQLEKIRLFFSKYDHIKLLSKIESDGINNKNEELSVDKLPQCALESPLLHLASAPFSLKLTQANKEQGNPLTIEELLQHNNMNIFLISFASILPQSDIQIDYTPINSKDNVINAFRRNLFILFIIQEDTDVFQDHLQLIIIPISEGAVLQAPVQSYKNINIENLKQEVSKLTQVLFQQNESDKALQQRSEAIINSAIKNTSNAYLEYNVNTNQDKKLQHNESVDIELLRTATTYAGGALLSSLPQNAFSYQNNTDNESIRPTTLQSPFSAIPREDVTVQTSTFYHNPHKTKYAIFNKSYFHDHLDDVLTEEEKEKYILQKGQENNKKSKSMMKDNEEKSKDKKKQKKEDDYNTQRCYFVRSFEDSNNKFTWKPVNDEIFTKSTSSESESEIDLIPVVRTETIQTPLFAPPPIMPIPVAHVSTGSFIVGHQQDKEQSLMEKDNEKDDYKNQIKSKKKNEVDSVDEDKKRSGLKINEKSGKEIIKKPNLINAKQVGSHMEIDIPSFDQNASIFFPDSLRDNSIS</sequence>
<evidence type="ECO:0000256" key="1">
    <source>
        <dbReference type="SAM" id="MobiDB-lite"/>
    </source>
</evidence>
<dbReference type="AlphaFoldDB" id="A0A5J4X2D3"/>
<gene>
    <name evidence="2" type="ORF">EZS28_003565</name>
</gene>
<organism evidence="2 3">
    <name type="scientific">Streblomastix strix</name>
    <dbReference type="NCBI Taxonomy" id="222440"/>
    <lineage>
        <taxon>Eukaryota</taxon>
        <taxon>Metamonada</taxon>
        <taxon>Preaxostyla</taxon>
        <taxon>Oxymonadida</taxon>
        <taxon>Streblomastigidae</taxon>
        <taxon>Streblomastix</taxon>
    </lineage>
</organism>
<dbReference type="EMBL" id="SNRW01000478">
    <property type="protein sequence ID" value="KAA6400912.1"/>
    <property type="molecule type" value="Genomic_DNA"/>
</dbReference>
<name>A0A5J4X2D3_9EUKA</name>